<dbReference type="EMBL" id="UGJE01000002">
    <property type="protein sequence ID" value="STQ86703.1"/>
    <property type="molecule type" value="Genomic_DNA"/>
</dbReference>
<name>A0A099TY88_9HELI</name>
<keyword evidence="5" id="KW-1185">Reference proteome</keyword>
<sequence>MTINNNPAIVVEKLPSSKDSLKLADTQKSFSIVDIVPNSIQSNQTGEDDNSSQIDEILSTMKALHIARKSLSDVQSIVKDMKNNYKVEARDEWLLPENNMLKQRYNAMLEIKRIFENAKYNQQNVFSINYADKNINLNFERNNLSNLNLRDGHSIDIFSYNIDMLSKDIDKEIGNLQSQIDSIKQSRWLSMQQLKTIPLEQKETKQIDNNTNQPNLASLLSISSNKEQLPASNIETKDENNTIDKSSNPNVSKIYEDLPNLSDSNNNPIQDIKSAESQAQSKNETLTQNEKPNDTQDNKESSIQESTNMQSQTSANNQDENAQTQEKASITNKELSDTQNKTITTNDESNKIQEDKTASNEPSIEMTIS</sequence>
<dbReference type="EMBL" id="JRPD02000004">
    <property type="protein sequence ID" value="TLE00925.1"/>
    <property type="molecule type" value="Genomic_DNA"/>
</dbReference>
<feature type="region of interest" description="Disordered" evidence="1">
    <location>
        <begin position="227"/>
        <end position="369"/>
    </location>
</feature>
<evidence type="ECO:0000256" key="1">
    <source>
        <dbReference type="SAM" id="MobiDB-lite"/>
    </source>
</evidence>
<dbReference type="Proteomes" id="UP000029922">
    <property type="component" value="Unassembled WGS sequence"/>
</dbReference>
<evidence type="ECO:0000313" key="5">
    <source>
        <dbReference type="Proteomes" id="UP000255139"/>
    </source>
</evidence>
<dbReference type="Proteomes" id="UP000255139">
    <property type="component" value="Unassembled WGS sequence"/>
</dbReference>
<feature type="compositionally biased region" description="Polar residues" evidence="1">
    <location>
        <begin position="359"/>
        <end position="369"/>
    </location>
</feature>
<evidence type="ECO:0000313" key="3">
    <source>
        <dbReference type="EMBL" id="TLE00925.1"/>
    </source>
</evidence>
<feature type="compositionally biased region" description="Polar residues" evidence="1">
    <location>
        <begin position="261"/>
        <end position="290"/>
    </location>
</feature>
<protein>
    <submittedName>
        <fullName evidence="2">Uncharacterized protein</fullName>
    </submittedName>
</protein>
<reference evidence="3 4" key="1">
    <citation type="journal article" date="2014" name="Genome Announc.">
        <title>Draft genome sequences of eight enterohepatic helicobacter species isolated from both laboratory and wild rodents.</title>
        <authorList>
            <person name="Sheh A."/>
            <person name="Shen Z."/>
            <person name="Fox J.G."/>
        </authorList>
    </citation>
    <scope>NUCLEOTIDE SEQUENCE [LARGE SCALE GENOMIC DNA]</scope>
    <source>
        <strain evidence="3 4">ST1</strain>
    </source>
</reference>
<feature type="compositionally biased region" description="Basic and acidic residues" evidence="1">
    <location>
        <begin position="291"/>
        <end position="302"/>
    </location>
</feature>
<reference evidence="2 5" key="2">
    <citation type="submission" date="2018-06" db="EMBL/GenBank/DDBJ databases">
        <authorList>
            <consortium name="Pathogen Informatics"/>
            <person name="Doyle S."/>
        </authorList>
    </citation>
    <scope>NUCLEOTIDE SEQUENCE [LARGE SCALE GENOMIC DNA]</scope>
    <source>
        <strain evidence="2 5">NCTC12714</strain>
    </source>
</reference>
<dbReference type="OrthoDB" id="5330100at2"/>
<dbReference type="AlphaFoldDB" id="A0A099TY88"/>
<feature type="compositionally biased region" description="Basic and acidic residues" evidence="1">
    <location>
        <begin position="348"/>
        <end position="358"/>
    </location>
</feature>
<dbReference type="RefSeq" id="WP_034556892.1">
    <property type="nucleotide sequence ID" value="NZ_FZML01000019.1"/>
</dbReference>
<evidence type="ECO:0000313" key="2">
    <source>
        <dbReference type="EMBL" id="STQ86703.1"/>
    </source>
</evidence>
<evidence type="ECO:0000313" key="4">
    <source>
        <dbReference type="Proteomes" id="UP000029922"/>
    </source>
</evidence>
<organism evidence="2 5">
    <name type="scientific">Helicobacter muridarum</name>
    <dbReference type="NCBI Taxonomy" id="216"/>
    <lineage>
        <taxon>Bacteria</taxon>
        <taxon>Pseudomonadati</taxon>
        <taxon>Campylobacterota</taxon>
        <taxon>Epsilonproteobacteria</taxon>
        <taxon>Campylobacterales</taxon>
        <taxon>Helicobacteraceae</taxon>
        <taxon>Helicobacter</taxon>
    </lineage>
</organism>
<gene>
    <name evidence="3" type="ORF">LS73_003230</name>
    <name evidence="2" type="ORF">NCTC12714_01514</name>
</gene>
<accession>A0A099TY88</accession>
<feature type="compositionally biased region" description="Polar residues" evidence="1">
    <location>
        <begin position="303"/>
        <end position="347"/>
    </location>
</feature>
<proteinExistence type="predicted"/>